<dbReference type="Proteomes" id="UP001378188">
    <property type="component" value="Unassembled WGS sequence"/>
</dbReference>
<evidence type="ECO:0008006" key="5">
    <source>
        <dbReference type="Google" id="ProtNLM"/>
    </source>
</evidence>
<sequence length="318" mass="35209">MNSSTSSSERGGAIRAAVFVALVVAIAAGLFAALEVEVREVNVIRSNGAARYVKQVLFKPNRRIILGDSHFLPLGRRKGWLNLARAGMAPGEAGRVVAARLKFFKTTRILIESGPQVLMAERQFEYRNLPPESLVRQIFPAPVAVLEPAILNSIWTQSTRAASGFVGSAVADAHAGPGGQRQRRAAGRKTEGARKRVLRHNPVPRYETSYAWRQHWAMIGRLREAGVEVCLVQTPVTGKYLDVVRDLNRVRYFAALDALAQEASDRGIRFVRADQLASDYPDQLFRDYDHLGARGADLFWQDVLGECFPGKSRRRSSS</sequence>
<evidence type="ECO:0000256" key="1">
    <source>
        <dbReference type="SAM" id="MobiDB-lite"/>
    </source>
</evidence>
<accession>A0AAW9RQG9</accession>
<dbReference type="SUPFAM" id="SSF52266">
    <property type="entry name" value="SGNH hydrolase"/>
    <property type="match status" value="1"/>
</dbReference>
<keyword evidence="2" id="KW-0472">Membrane</keyword>
<keyword evidence="2" id="KW-0812">Transmembrane</keyword>
<organism evidence="3 4">
    <name type="scientific">Microbaculum marinum</name>
    <dbReference type="NCBI Taxonomy" id="1764581"/>
    <lineage>
        <taxon>Bacteria</taxon>
        <taxon>Pseudomonadati</taxon>
        <taxon>Pseudomonadota</taxon>
        <taxon>Alphaproteobacteria</taxon>
        <taxon>Hyphomicrobiales</taxon>
        <taxon>Tepidamorphaceae</taxon>
        <taxon>Microbaculum</taxon>
    </lineage>
</organism>
<dbReference type="RefSeq" id="WP_340329754.1">
    <property type="nucleotide sequence ID" value="NZ_JAZHOF010000004.1"/>
</dbReference>
<name>A0AAW9RQG9_9HYPH</name>
<dbReference type="AlphaFoldDB" id="A0AAW9RQG9"/>
<gene>
    <name evidence="3" type="ORF">V3328_11260</name>
</gene>
<protein>
    <recommendedName>
        <fullName evidence="5">SGNH hydrolase-type esterase domain-containing protein</fullName>
    </recommendedName>
</protein>
<dbReference type="EMBL" id="JAZHOF010000004">
    <property type="protein sequence ID" value="MEJ8572056.1"/>
    <property type="molecule type" value="Genomic_DNA"/>
</dbReference>
<evidence type="ECO:0000256" key="2">
    <source>
        <dbReference type="SAM" id="Phobius"/>
    </source>
</evidence>
<comment type="caution">
    <text evidence="3">The sequence shown here is derived from an EMBL/GenBank/DDBJ whole genome shotgun (WGS) entry which is preliminary data.</text>
</comment>
<keyword evidence="2" id="KW-1133">Transmembrane helix</keyword>
<reference evidence="3 4" key="1">
    <citation type="submission" date="2024-02" db="EMBL/GenBank/DDBJ databases">
        <title>Genome analysis and characterization of Microbaculum marinisediminis sp. nov., isolated from marine sediment.</title>
        <authorList>
            <person name="Du Z.-J."/>
            <person name="Ye Y.-Q."/>
            <person name="Zhang Z.-R."/>
            <person name="Yuan S.-M."/>
            <person name="Zhang X.-Y."/>
        </authorList>
    </citation>
    <scope>NUCLEOTIDE SEQUENCE [LARGE SCALE GENOMIC DNA]</scope>
    <source>
        <strain evidence="3 4">SDUM1044001</strain>
    </source>
</reference>
<proteinExistence type="predicted"/>
<keyword evidence="4" id="KW-1185">Reference proteome</keyword>
<feature type="region of interest" description="Disordered" evidence="1">
    <location>
        <begin position="173"/>
        <end position="192"/>
    </location>
</feature>
<evidence type="ECO:0000313" key="4">
    <source>
        <dbReference type="Proteomes" id="UP001378188"/>
    </source>
</evidence>
<feature type="transmembrane region" description="Helical" evidence="2">
    <location>
        <begin position="12"/>
        <end position="34"/>
    </location>
</feature>
<evidence type="ECO:0000313" key="3">
    <source>
        <dbReference type="EMBL" id="MEJ8572056.1"/>
    </source>
</evidence>